<feature type="domain" description="Acyltransferase 3" evidence="2">
    <location>
        <begin position="7"/>
        <end position="295"/>
    </location>
</feature>
<reference evidence="3 4" key="1">
    <citation type="journal article" date="2019" name="Nat. Med.">
        <title>A library of human gut bacterial isolates paired with longitudinal multiomics data enables mechanistic microbiome research.</title>
        <authorList>
            <person name="Poyet M."/>
            <person name="Groussin M."/>
            <person name="Gibbons S.M."/>
            <person name="Avila-Pacheco J."/>
            <person name="Jiang X."/>
            <person name="Kearney S.M."/>
            <person name="Perrotta A.R."/>
            <person name="Berdy B."/>
            <person name="Zhao S."/>
            <person name="Lieberman T.D."/>
            <person name="Swanson P.K."/>
            <person name="Smith M."/>
            <person name="Roesemann S."/>
            <person name="Alexander J.E."/>
            <person name="Rich S.A."/>
            <person name="Livny J."/>
            <person name="Vlamakis H."/>
            <person name="Clish C."/>
            <person name="Bullock K."/>
            <person name="Deik A."/>
            <person name="Scott J."/>
            <person name="Pierce K.A."/>
            <person name="Xavier R.J."/>
            <person name="Alm E.J."/>
        </authorList>
    </citation>
    <scope>NUCLEOTIDE SEQUENCE [LARGE SCALE GENOMIC DNA]</scope>
    <source>
        <strain evidence="3 4">BIOML-A16</strain>
    </source>
</reference>
<feature type="transmembrane region" description="Helical" evidence="1">
    <location>
        <begin position="278"/>
        <end position="303"/>
    </location>
</feature>
<comment type="caution">
    <text evidence="3">The sequence shown here is derived from an EMBL/GenBank/DDBJ whole genome shotgun (WGS) entry which is preliminary data.</text>
</comment>
<accession>A0A7J5QDM8</accession>
<keyword evidence="3" id="KW-0808">Transferase</keyword>
<protein>
    <submittedName>
        <fullName evidence="3">Acyltransferase</fullName>
    </submittedName>
</protein>
<keyword evidence="1" id="KW-0812">Transmembrane</keyword>
<proteinExistence type="predicted"/>
<feature type="transmembrane region" description="Helical" evidence="1">
    <location>
        <begin position="254"/>
        <end position="272"/>
    </location>
</feature>
<evidence type="ECO:0000259" key="2">
    <source>
        <dbReference type="Pfam" id="PF01757"/>
    </source>
</evidence>
<feature type="transmembrane region" description="Helical" evidence="1">
    <location>
        <begin position="91"/>
        <end position="111"/>
    </location>
</feature>
<keyword evidence="1" id="KW-0472">Membrane</keyword>
<dbReference type="GO" id="GO:0016747">
    <property type="term" value="F:acyltransferase activity, transferring groups other than amino-acyl groups"/>
    <property type="evidence" value="ECO:0007669"/>
    <property type="project" value="InterPro"/>
</dbReference>
<sequence length="311" mass="36769">MSYSNSIRRIRVLATLIIVLYHCFCPFLSHGGWNMYDNTTIESFGHWLCNIVLADKMLPTFFIMSGMLYFSSRKHKVEKKVLLILNKFDRLLVPYALFMTLYFAVIEPLTGPNSSPGHLWFLTILFSCFTIAIFLRKVDTRILIVFSFPLMFFASRLGDVNLLIFDVSKIVSYMFWFFAGWIVSNYYEQIKNMNRLLLRISILLWITCVCFEFPFKQTLLYIMFNLLLFHFISDKPFTNTVFSRVILALDKCSFAIYLIHHFIIVLLLRNSLVSQLYIMYPIISVVGMFWVALMMSYGIAIFFHKMEFKWF</sequence>
<keyword evidence="3" id="KW-0012">Acyltransferase</keyword>
<evidence type="ECO:0000313" key="4">
    <source>
        <dbReference type="Proteomes" id="UP000438288"/>
    </source>
</evidence>
<dbReference type="EMBL" id="WDCP01000012">
    <property type="protein sequence ID" value="KAB6340172.1"/>
    <property type="molecule type" value="Genomic_DNA"/>
</dbReference>
<organism evidence="3 4">
    <name type="scientific">Bacteroides xylanisolvens</name>
    <dbReference type="NCBI Taxonomy" id="371601"/>
    <lineage>
        <taxon>Bacteria</taxon>
        <taxon>Pseudomonadati</taxon>
        <taxon>Bacteroidota</taxon>
        <taxon>Bacteroidia</taxon>
        <taxon>Bacteroidales</taxon>
        <taxon>Bacteroidaceae</taxon>
        <taxon>Bacteroides</taxon>
    </lineage>
</organism>
<feature type="transmembrane region" description="Helical" evidence="1">
    <location>
        <begin position="170"/>
        <end position="187"/>
    </location>
</feature>
<feature type="transmembrane region" description="Helical" evidence="1">
    <location>
        <begin position="45"/>
        <end position="70"/>
    </location>
</feature>
<dbReference type="RefSeq" id="WP_151926766.1">
    <property type="nucleotide sequence ID" value="NZ_JABFCE010000015.1"/>
</dbReference>
<feature type="transmembrane region" description="Helical" evidence="1">
    <location>
        <begin position="12"/>
        <end position="33"/>
    </location>
</feature>
<gene>
    <name evidence="3" type="ORF">GAZ43_08245</name>
</gene>
<dbReference type="AlphaFoldDB" id="A0A7J5QDM8"/>
<evidence type="ECO:0000256" key="1">
    <source>
        <dbReference type="SAM" id="Phobius"/>
    </source>
</evidence>
<dbReference type="Pfam" id="PF01757">
    <property type="entry name" value="Acyl_transf_3"/>
    <property type="match status" value="1"/>
</dbReference>
<keyword evidence="1" id="KW-1133">Transmembrane helix</keyword>
<feature type="transmembrane region" description="Helical" evidence="1">
    <location>
        <begin position="142"/>
        <end position="164"/>
    </location>
</feature>
<feature type="transmembrane region" description="Helical" evidence="1">
    <location>
        <begin position="196"/>
        <end position="215"/>
    </location>
</feature>
<evidence type="ECO:0000313" key="3">
    <source>
        <dbReference type="EMBL" id="KAB6340172.1"/>
    </source>
</evidence>
<dbReference type="Proteomes" id="UP000438288">
    <property type="component" value="Unassembled WGS sequence"/>
</dbReference>
<dbReference type="InterPro" id="IPR002656">
    <property type="entry name" value="Acyl_transf_3_dom"/>
</dbReference>
<name>A0A7J5QDM8_9BACE</name>
<feature type="transmembrane region" description="Helical" evidence="1">
    <location>
        <begin position="117"/>
        <end position="135"/>
    </location>
</feature>